<evidence type="ECO:0000313" key="1">
    <source>
        <dbReference type="EMBL" id="HJD31080.1"/>
    </source>
</evidence>
<dbReference type="Proteomes" id="UP000823851">
    <property type="component" value="Unassembled WGS sequence"/>
</dbReference>
<protein>
    <submittedName>
        <fullName evidence="1">Uncharacterized protein</fullName>
    </submittedName>
</protein>
<dbReference type="AlphaFoldDB" id="A0A9D2QWS2"/>
<evidence type="ECO:0000313" key="2">
    <source>
        <dbReference type="Proteomes" id="UP000823851"/>
    </source>
</evidence>
<name>A0A9D2QWS2_9FIRM</name>
<dbReference type="InterPro" id="IPR009061">
    <property type="entry name" value="DNA-bd_dom_put_sf"/>
</dbReference>
<dbReference type="SUPFAM" id="SSF46955">
    <property type="entry name" value="Putative DNA-binding domain"/>
    <property type="match status" value="1"/>
</dbReference>
<sequence>MKNHFYSINDISLMSGLSTRTIRNYISSGILEGDKADGRWRFTPEQANAFFKHPAVSRSIQAKRNSIIFDFLADRKPKHNQICTILDFPEEKGENVSAFFTSQYNAGGFENKLEFFYEDIAGCPRVILKGQPCSVMRMLNLFYQSYKAEGGVHEV</sequence>
<reference evidence="1" key="1">
    <citation type="journal article" date="2021" name="PeerJ">
        <title>Extensive microbial diversity within the chicken gut microbiome revealed by metagenomics and culture.</title>
        <authorList>
            <person name="Gilroy R."/>
            <person name="Ravi A."/>
            <person name="Getino M."/>
            <person name="Pursley I."/>
            <person name="Horton D.L."/>
            <person name="Alikhan N.F."/>
            <person name="Baker D."/>
            <person name="Gharbi K."/>
            <person name="Hall N."/>
            <person name="Watson M."/>
            <person name="Adriaenssens E.M."/>
            <person name="Foster-Nyarko E."/>
            <person name="Jarju S."/>
            <person name="Secka A."/>
            <person name="Antonio M."/>
            <person name="Oren A."/>
            <person name="Chaudhuri R.R."/>
            <person name="La Ragione R."/>
            <person name="Hildebrand F."/>
            <person name="Pallen M.J."/>
        </authorList>
    </citation>
    <scope>NUCLEOTIDE SEQUENCE</scope>
    <source>
        <strain evidence="1">ChiHjej8B7-25341</strain>
    </source>
</reference>
<reference evidence="1" key="2">
    <citation type="submission" date="2021-04" db="EMBL/GenBank/DDBJ databases">
        <authorList>
            <person name="Gilroy R."/>
        </authorList>
    </citation>
    <scope>NUCLEOTIDE SEQUENCE</scope>
    <source>
        <strain evidence="1">ChiHjej8B7-25341</strain>
    </source>
</reference>
<dbReference type="Gene3D" id="1.10.1660.10">
    <property type="match status" value="1"/>
</dbReference>
<accession>A0A9D2QWS2</accession>
<dbReference type="EMBL" id="DWUW01000115">
    <property type="protein sequence ID" value="HJD31080.1"/>
    <property type="molecule type" value="Genomic_DNA"/>
</dbReference>
<organism evidence="1 2">
    <name type="scientific">Candidatus Eisenbergiella stercorigallinarum</name>
    <dbReference type="NCBI Taxonomy" id="2838557"/>
    <lineage>
        <taxon>Bacteria</taxon>
        <taxon>Bacillati</taxon>
        <taxon>Bacillota</taxon>
        <taxon>Clostridia</taxon>
        <taxon>Lachnospirales</taxon>
        <taxon>Lachnospiraceae</taxon>
        <taxon>Eisenbergiella</taxon>
    </lineage>
</organism>
<gene>
    <name evidence="1" type="ORF">H9912_03970</name>
</gene>
<proteinExistence type="predicted"/>
<comment type="caution">
    <text evidence="1">The sequence shown here is derived from an EMBL/GenBank/DDBJ whole genome shotgun (WGS) entry which is preliminary data.</text>
</comment>